<evidence type="ECO:0000256" key="1">
    <source>
        <dbReference type="SAM" id="SignalP"/>
    </source>
</evidence>
<evidence type="ECO:0008006" key="4">
    <source>
        <dbReference type="Google" id="ProtNLM"/>
    </source>
</evidence>
<dbReference type="EMBL" id="CABPSN010000012">
    <property type="protein sequence ID" value="VVE57100.1"/>
    <property type="molecule type" value="Genomic_DNA"/>
</dbReference>
<evidence type="ECO:0000313" key="2">
    <source>
        <dbReference type="EMBL" id="VVE57100.1"/>
    </source>
</evidence>
<proteinExistence type="predicted"/>
<protein>
    <recommendedName>
        <fullName evidence="4">Conjugal transfer protein TraN</fullName>
    </recommendedName>
</protein>
<keyword evidence="1" id="KW-0732">Signal</keyword>
<sequence length="429" mass="43835">MKALLPFVLLLLSQMALGQSPADLANGKAFANTIAPTSPAQVVNPSGVSAGAWGNQTNAPTSVPSGLGGFSSPNTTDSLFAAAKGTSLTAMGNQTMIDCANFVPGSDPYKNQACAAVNFLNNQCMQATTGQKSVLGNTGTAQGSAANCAGTFGAGQSQYGYGDQITANDPIFQGTLGLGNSAGGTTGQTCTPTNVVVKPAEYATNTCTVSTTMDNNACSQYLNVKVITTTGDADAAHNCPDGYTYSGGSCYKTVSTPATWTCPPGWTLYGQACGQQVYESPTPSCPAPMWMETDGSLYVCYEIIGYDAVAALQASGAQYYRGTAILGMTFDFVVTLANEGCRSGYSFNGTNCSATITTEIQYACPNGGSVQGQSCVTSQTTSSTTTYSCPAGQILSGSNCLTKNVSTSWTNTCGVYEASSGTSIGVPNK</sequence>
<dbReference type="OrthoDB" id="8982700at2"/>
<evidence type="ECO:0000313" key="3">
    <source>
        <dbReference type="Proteomes" id="UP000366819"/>
    </source>
</evidence>
<keyword evidence="3" id="KW-1185">Reference proteome</keyword>
<feature type="chain" id="PRO_5022713561" description="Conjugal transfer protein TraN" evidence="1">
    <location>
        <begin position="19"/>
        <end position="429"/>
    </location>
</feature>
<organism evidence="2 3">
    <name type="scientific">Pandoraea aquatica</name>
    <dbReference type="NCBI Taxonomy" id="2508290"/>
    <lineage>
        <taxon>Bacteria</taxon>
        <taxon>Pseudomonadati</taxon>
        <taxon>Pseudomonadota</taxon>
        <taxon>Betaproteobacteria</taxon>
        <taxon>Burkholderiales</taxon>
        <taxon>Burkholderiaceae</taxon>
        <taxon>Pandoraea</taxon>
    </lineage>
</organism>
<gene>
    <name evidence="2" type="ORF">PAQ31011_05181</name>
</gene>
<reference evidence="2 3" key="1">
    <citation type="submission" date="2019-08" db="EMBL/GenBank/DDBJ databases">
        <authorList>
            <person name="Peeters C."/>
        </authorList>
    </citation>
    <scope>NUCLEOTIDE SEQUENCE [LARGE SCALE GENOMIC DNA]</scope>
    <source>
        <strain evidence="2 3">LMG 31011</strain>
    </source>
</reference>
<feature type="signal peptide" evidence="1">
    <location>
        <begin position="1"/>
        <end position="18"/>
    </location>
</feature>
<name>A0A5E4Z9U4_9BURK</name>
<dbReference type="Proteomes" id="UP000366819">
    <property type="component" value="Unassembled WGS sequence"/>
</dbReference>
<dbReference type="RefSeq" id="WP_150578441.1">
    <property type="nucleotide sequence ID" value="NZ_CABPSN010000012.1"/>
</dbReference>
<dbReference type="AlphaFoldDB" id="A0A5E4Z9U4"/>
<accession>A0A5E4Z9U4</accession>